<dbReference type="EC" id="4.2.3.153" evidence="2"/>
<keyword evidence="3" id="KW-0456">Lyase</keyword>
<keyword evidence="4" id="KW-0704">Schiff base</keyword>
<comment type="catalytic activity">
    <reaction evidence="6">
        <text>2 D-glyceraldehyde 3-phosphate = 4-(hydroxymethyl)-2-furancarboxaldehyde phosphate + phosphate + 2 H2O</text>
        <dbReference type="Rhea" id="RHEA:43536"/>
        <dbReference type="ChEBI" id="CHEBI:15377"/>
        <dbReference type="ChEBI" id="CHEBI:43474"/>
        <dbReference type="ChEBI" id="CHEBI:59776"/>
        <dbReference type="ChEBI" id="CHEBI:83407"/>
        <dbReference type="EC" id="4.2.3.153"/>
    </reaction>
</comment>
<comment type="caution">
    <text evidence="8">The sequence shown here is derived from an EMBL/GenBank/DDBJ whole genome shotgun (WGS) entry which is preliminary data.</text>
</comment>
<feature type="region of interest" description="Disordered" evidence="7">
    <location>
        <begin position="266"/>
        <end position="305"/>
    </location>
</feature>
<dbReference type="InterPro" id="IPR007565">
    <property type="entry name" value="4HFCP_synth"/>
</dbReference>
<evidence type="ECO:0000313" key="9">
    <source>
        <dbReference type="Proteomes" id="UP000037660"/>
    </source>
</evidence>
<reference evidence="8 9" key="2">
    <citation type="journal article" date="2016" name="Science">
        <title>A bacterium that degrades and assimilates poly(ethylene terephthalate).</title>
        <authorList>
            <person name="Yoshida S."/>
            <person name="Hiraga K."/>
            <person name="Takehana T."/>
            <person name="Taniguchi I."/>
            <person name="Yamaji H."/>
            <person name="Maeda Y."/>
            <person name="Toyohara K."/>
            <person name="Miyamoto K."/>
            <person name="Kimura Y."/>
            <person name="Oda K."/>
        </authorList>
    </citation>
    <scope>NUCLEOTIDE SEQUENCE [LARGE SCALE GENOMIC DNA]</scope>
    <source>
        <strain evidence="9">NBRC 110686 / TISTR 2288 / 201-F6</strain>
    </source>
</reference>
<evidence type="ECO:0000256" key="2">
    <source>
        <dbReference type="ARBA" id="ARBA00012553"/>
    </source>
</evidence>
<organism evidence="8 9">
    <name type="scientific">Piscinibacter sakaiensis</name>
    <name type="common">Ideonella sakaiensis</name>
    <dbReference type="NCBI Taxonomy" id="1547922"/>
    <lineage>
        <taxon>Bacteria</taxon>
        <taxon>Pseudomonadati</taxon>
        <taxon>Pseudomonadota</taxon>
        <taxon>Betaproteobacteria</taxon>
        <taxon>Burkholderiales</taxon>
        <taxon>Sphaerotilaceae</taxon>
        <taxon>Piscinibacter</taxon>
    </lineage>
</organism>
<evidence type="ECO:0000256" key="3">
    <source>
        <dbReference type="ARBA" id="ARBA00023239"/>
    </source>
</evidence>
<feature type="compositionally biased region" description="Low complexity" evidence="7">
    <location>
        <begin position="266"/>
        <end position="276"/>
    </location>
</feature>
<gene>
    <name evidence="8" type="ORF">ISF6_3664</name>
</gene>
<dbReference type="Proteomes" id="UP000037660">
    <property type="component" value="Unassembled WGS sequence"/>
</dbReference>
<evidence type="ECO:0000256" key="5">
    <source>
        <dbReference type="ARBA" id="ARBA00032523"/>
    </source>
</evidence>
<evidence type="ECO:0000313" key="8">
    <source>
        <dbReference type="EMBL" id="GAP37719.1"/>
    </source>
</evidence>
<sequence length="305" mass="29917">MSVPGRLQGEHLGAPYAGGPMTAPGRAALQLLVSVRDLAEARAVAAAGIDFVDLKDPSDGALGALPLPLLGAIVQALRAGGTAPRLSATTGDLPPEAREAVRTRALATAAAGVDLVKVGIGPGPAAAACALLDRLAVLPAAIVPVLIADAGIDPAVSAHALALRRHHGCFPALMLDTAGKGRGSLLQRRPTAELRDWVAAVRASGALAGLAGALRADELPALRALGADYAGFRSAVCAGDRAGALDPARLAALLAARSALGTAPGTATATATAASPSPSPDRDPEAVANPAPDPATAARAAGCAA</sequence>
<feature type="compositionally biased region" description="Low complexity" evidence="7">
    <location>
        <begin position="286"/>
        <end position="305"/>
    </location>
</feature>
<evidence type="ECO:0000256" key="7">
    <source>
        <dbReference type="SAM" id="MobiDB-lite"/>
    </source>
</evidence>
<reference evidence="9" key="1">
    <citation type="submission" date="2015-07" db="EMBL/GenBank/DDBJ databases">
        <title>Discovery of a poly(ethylene terephthalate assimilation.</title>
        <authorList>
            <person name="Yoshida S."/>
            <person name="Hiraga K."/>
            <person name="Takehana T."/>
            <person name="Taniguchi I."/>
            <person name="Yamaji H."/>
            <person name="Maeda Y."/>
            <person name="Toyohara K."/>
            <person name="Miyamoto K."/>
            <person name="Kimura Y."/>
            <person name="Oda K."/>
        </authorList>
    </citation>
    <scope>NUCLEOTIDE SEQUENCE [LARGE SCALE GENOMIC DNA]</scope>
    <source>
        <strain evidence="9">NBRC 110686 / TISTR 2288 / 201-F6</strain>
    </source>
</reference>
<dbReference type="EMBL" id="BBYR01000056">
    <property type="protein sequence ID" value="GAP37719.1"/>
    <property type="molecule type" value="Genomic_DNA"/>
</dbReference>
<protein>
    <recommendedName>
        <fullName evidence="2">(5-formylfuran-3-yl)methyl phosphate synthase</fullName>
        <ecNumber evidence="2">4.2.3.153</ecNumber>
    </recommendedName>
    <alternativeName>
        <fullName evidence="5">4-(hydroxymethyl)-2-furancarboxaldehyde-phosphate synthase</fullName>
    </alternativeName>
</protein>
<name>A0A0K8P5D4_PISS1</name>
<dbReference type="Pfam" id="PF04476">
    <property type="entry name" value="4HFCP_synth"/>
    <property type="match status" value="1"/>
</dbReference>
<dbReference type="GO" id="GO:0016829">
    <property type="term" value="F:lyase activity"/>
    <property type="evidence" value="ECO:0007669"/>
    <property type="project" value="UniProtKB-KW"/>
</dbReference>
<comment type="function">
    <text evidence="1">Catalyzes the formation of 4-(hydroxymethyl)-2-furancarboxaldehyde phosphate (4-HFC-P) from two molecules of glyceraldehyde-3-P (GA-3-P).</text>
</comment>
<proteinExistence type="predicted"/>
<evidence type="ECO:0000256" key="4">
    <source>
        <dbReference type="ARBA" id="ARBA00023270"/>
    </source>
</evidence>
<evidence type="ECO:0000256" key="1">
    <source>
        <dbReference type="ARBA" id="ARBA00003810"/>
    </source>
</evidence>
<evidence type="ECO:0000256" key="6">
    <source>
        <dbReference type="ARBA" id="ARBA00047628"/>
    </source>
</evidence>
<dbReference type="STRING" id="1547922.ISF6_3664"/>
<dbReference type="AlphaFoldDB" id="A0A0K8P5D4"/>
<accession>A0A0K8P5D4</accession>
<keyword evidence="9" id="KW-1185">Reference proteome</keyword>